<gene>
    <name evidence="1" type="ORF">DERYTH_LOCUS12364</name>
</gene>
<accession>A0A9N9HKH7</accession>
<name>A0A9N9HKH7_9GLOM</name>
<dbReference type="Proteomes" id="UP000789405">
    <property type="component" value="Unassembled WGS sequence"/>
</dbReference>
<dbReference type="AlphaFoldDB" id="A0A9N9HKH7"/>
<keyword evidence="2" id="KW-1185">Reference proteome</keyword>
<comment type="caution">
    <text evidence="1">The sequence shown here is derived from an EMBL/GenBank/DDBJ whole genome shotgun (WGS) entry which is preliminary data.</text>
</comment>
<sequence length="105" mass="11706">MDSGKDKFQRDNQQIRLRDGISQQAGFNALKILDHHLFFDNVSSSTNNLIESANEQRQELIIGEMKTDNANNSIAINLSDEDMRLIPSILVSTDIIGPTNKASSM</sequence>
<evidence type="ECO:0000313" key="1">
    <source>
        <dbReference type="EMBL" id="CAG8690866.1"/>
    </source>
</evidence>
<dbReference type="EMBL" id="CAJVPY010008058">
    <property type="protein sequence ID" value="CAG8690866.1"/>
    <property type="molecule type" value="Genomic_DNA"/>
</dbReference>
<organism evidence="1 2">
    <name type="scientific">Dentiscutata erythropus</name>
    <dbReference type="NCBI Taxonomy" id="1348616"/>
    <lineage>
        <taxon>Eukaryota</taxon>
        <taxon>Fungi</taxon>
        <taxon>Fungi incertae sedis</taxon>
        <taxon>Mucoromycota</taxon>
        <taxon>Glomeromycotina</taxon>
        <taxon>Glomeromycetes</taxon>
        <taxon>Diversisporales</taxon>
        <taxon>Gigasporaceae</taxon>
        <taxon>Dentiscutata</taxon>
    </lineage>
</organism>
<reference evidence="1" key="1">
    <citation type="submission" date="2021-06" db="EMBL/GenBank/DDBJ databases">
        <authorList>
            <person name="Kallberg Y."/>
            <person name="Tangrot J."/>
            <person name="Rosling A."/>
        </authorList>
    </citation>
    <scope>NUCLEOTIDE SEQUENCE</scope>
    <source>
        <strain evidence="1">MA453B</strain>
    </source>
</reference>
<protein>
    <submittedName>
        <fullName evidence="1">8305_t:CDS:1</fullName>
    </submittedName>
</protein>
<evidence type="ECO:0000313" key="2">
    <source>
        <dbReference type="Proteomes" id="UP000789405"/>
    </source>
</evidence>
<proteinExistence type="predicted"/>